<protein>
    <submittedName>
        <fullName evidence="2">Divalent-cation tolerance protein CutA</fullName>
    </submittedName>
</protein>
<proteinExistence type="inferred from homology"/>
<sequence>MSDQLCTVTITAESAEWLAGFIRGLVSNRLAACGNVIPAVRSIYAWDGEVQDDPEALALIHTRAEHVAAIVARADAEHPYDTPQVLAMPITESHPGYRQWVIDQTEPLSDAATR</sequence>
<dbReference type="PANTHER" id="PTHR23419:SF8">
    <property type="entry name" value="FI09726P"/>
    <property type="match status" value="1"/>
</dbReference>
<comment type="caution">
    <text evidence="2">The sequence shown here is derived from an EMBL/GenBank/DDBJ whole genome shotgun (WGS) entry which is preliminary data.</text>
</comment>
<accession>A0A5R8PAK6</accession>
<dbReference type="InterPro" id="IPR004323">
    <property type="entry name" value="Ion_tolerance_CutA"/>
</dbReference>
<reference evidence="2 3" key="1">
    <citation type="submission" date="2019-05" db="EMBL/GenBank/DDBJ databases">
        <title>Genomes sequences of two Nocardia cyriacigeorgica environmental isolates, type strains Nocardia asteroides ATCC 19247 and Nocardia cyriacigeorgica DSM 44484.</title>
        <authorList>
            <person name="Vautrin F."/>
            <person name="Bergeron E."/>
            <person name="Dubost A."/>
            <person name="Abrouk D."/>
            <person name="Rodriguez Nava V."/>
            <person name="Pujic P."/>
        </authorList>
    </citation>
    <scope>NUCLEOTIDE SEQUENCE [LARGE SCALE GENOMIC DNA]</scope>
    <source>
        <strain evidence="2 3">EML 1456</strain>
    </source>
</reference>
<dbReference type="Proteomes" id="UP000308349">
    <property type="component" value="Unassembled WGS sequence"/>
</dbReference>
<dbReference type="PANTHER" id="PTHR23419">
    <property type="entry name" value="DIVALENT CATION TOLERANCE CUTA-RELATED"/>
    <property type="match status" value="1"/>
</dbReference>
<dbReference type="GO" id="GO:0005507">
    <property type="term" value="F:copper ion binding"/>
    <property type="evidence" value="ECO:0007669"/>
    <property type="project" value="TreeGrafter"/>
</dbReference>
<organism evidence="2 3">
    <name type="scientific">Nocardia cyriacigeorgica</name>
    <dbReference type="NCBI Taxonomy" id="135487"/>
    <lineage>
        <taxon>Bacteria</taxon>
        <taxon>Bacillati</taxon>
        <taxon>Actinomycetota</taxon>
        <taxon>Actinomycetes</taxon>
        <taxon>Mycobacteriales</taxon>
        <taxon>Nocardiaceae</taxon>
        <taxon>Nocardia</taxon>
    </lineage>
</organism>
<name>A0A5R8PAK6_9NOCA</name>
<dbReference type="AlphaFoldDB" id="A0A5R8PAK6"/>
<dbReference type="SUPFAM" id="SSF54913">
    <property type="entry name" value="GlnB-like"/>
    <property type="match status" value="1"/>
</dbReference>
<comment type="similarity">
    <text evidence="1">Belongs to the CutA family.</text>
</comment>
<gene>
    <name evidence="2" type="ORF">FEK35_21085</name>
</gene>
<dbReference type="EMBL" id="VBUU01000024">
    <property type="protein sequence ID" value="TLG03846.1"/>
    <property type="molecule type" value="Genomic_DNA"/>
</dbReference>
<evidence type="ECO:0000313" key="2">
    <source>
        <dbReference type="EMBL" id="TLG03846.1"/>
    </source>
</evidence>
<dbReference type="InterPro" id="IPR015867">
    <property type="entry name" value="N-reg_PII/ATP_PRibTrfase_C"/>
</dbReference>
<evidence type="ECO:0000256" key="1">
    <source>
        <dbReference type="ARBA" id="ARBA00010169"/>
    </source>
</evidence>
<dbReference type="GO" id="GO:0010038">
    <property type="term" value="P:response to metal ion"/>
    <property type="evidence" value="ECO:0007669"/>
    <property type="project" value="InterPro"/>
</dbReference>
<dbReference type="Pfam" id="PF03091">
    <property type="entry name" value="CutA1"/>
    <property type="match status" value="1"/>
</dbReference>
<dbReference type="OrthoDB" id="37622at2"/>
<evidence type="ECO:0000313" key="3">
    <source>
        <dbReference type="Proteomes" id="UP000308349"/>
    </source>
</evidence>
<dbReference type="InterPro" id="IPR011322">
    <property type="entry name" value="N-reg_PII-like_a/b"/>
</dbReference>
<dbReference type="Gene3D" id="3.30.70.120">
    <property type="match status" value="1"/>
</dbReference>